<dbReference type="eggNOG" id="KOG1432">
    <property type="taxonomic scope" value="Eukaryota"/>
</dbReference>
<dbReference type="Gene3D" id="1.10.472.10">
    <property type="entry name" value="Cyclin-like"/>
    <property type="match status" value="1"/>
</dbReference>
<evidence type="ECO:0000313" key="2">
    <source>
        <dbReference type="EMBL" id="EIM23910.1"/>
    </source>
</evidence>
<dbReference type="STRING" id="671144.I4YIW8"/>
<dbReference type="PANTHER" id="PTHR32440">
    <property type="entry name" value="PHOSPHATASE DCR2-RELATED-RELATED"/>
    <property type="match status" value="1"/>
</dbReference>
<reference evidence="2 3" key="1">
    <citation type="journal article" date="2012" name="Fungal Genet. Biol.">
        <title>The genome of the xerotolerant mold Wallemia sebi reveals adaptations to osmotic stress and suggests cryptic sexual reproduction.</title>
        <authorList>
            <person name="Padamsee M."/>
            <person name="Kumar T.K.A."/>
            <person name="Riley R."/>
            <person name="Binder M."/>
            <person name="Boyd A."/>
            <person name="Calvo A.M."/>
            <person name="Furukawa K."/>
            <person name="Hesse C."/>
            <person name="Hohmann S."/>
            <person name="James T.Y."/>
            <person name="LaButti K."/>
            <person name="Lapidus A."/>
            <person name="Lindquist E."/>
            <person name="Lucas S."/>
            <person name="Miller K."/>
            <person name="Shantappa S."/>
            <person name="Grigoriev I.V."/>
            <person name="Hibbett D.S."/>
            <person name="McLaughlin D.J."/>
            <person name="Spatafora J.W."/>
            <person name="Aime M.C."/>
        </authorList>
    </citation>
    <scope>NUCLEOTIDE SEQUENCE [LARGE SCALE GENOMIC DNA]</scope>
    <source>
        <strain evidence="3">ATCC MYA-4683 / CBS 633.66</strain>
    </source>
</reference>
<keyword evidence="3" id="KW-1185">Reference proteome</keyword>
<dbReference type="GeneID" id="18474677"/>
<proteinExistence type="predicted"/>
<gene>
    <name evidence="2" type="ORF">WALSEDRAFT_61740</name>
</gene>
<dbReference type="OMA" id="AKPNALM"/>
<evidence type="ECO:0000259" key="1">
    <source>
        <dbReference type="Pfam" id="PF00149"/>
    </source>
</evidence>
<dbReference type="GO" id="GO:0004721">
    <property type="term" value="F:phosphoprotein phosphatase activity"/>
    <property type="evidence" value="ECO:0007669"/>
    <property type="project" value="TreeGrafter"/>
</dbReference>
<dbReference type="EMBL" id="JH668223">
    <property type="protein sequence ID" value="EIM23910.1"/>
    <property type="molecule type" value="Genomic_DNA"/>
</dbReference>
<dbReference type="PANTHER" id="PTHR32440:SF0">
    <property type="entry name" value="PHOSPHATASE DCR2-RELATED"/>
    <property type="match status" value="1"/>
</dbReference>
<dbReference type="FunCoup" id="I4YIW8">
    <property type="interactions" value="44"/>
</dbReference>
<dbReference type="GO" id="GO:0005737">
    <property type="term" value="C:cytoplasm"/>
    <property type="evidence" value="ECO:0007669"/>
    <property type="project" value="TreeGrafter"/>
</dbReference>
<dbReference type="SUPFAM" id="SSF56300">
    <property type="entry name" value="Metallo-dependent phosphatases"/>
    <property type="match status" value="1"/>
</dbReference>
<protein>
    <submittedName>
        <fullName evidence="2">Metallo-dependent phosphatase</fullName>
    </submittedName>
</protein>
<dbReference type="HOGENOM" id="CLU_398546_0_0_1"/>
<dbReference type="Gene3D" id="3.60.21.10">
    <property type="match status" value="1"/>
</dbReference>
<dbReference type="InParanoid" id="I4YIW8"/>
<organism evidence="2 3">
    <name type="scientific">Wallemia mellicola (strain ATCC MYA-4683 / CBS 633.66)</name>
    <name type="common">Wallemia sebi (CBS 633.66)</name>
    <dbReference type="NCBI Taxonomy" id="671144"/>
    <lineage>
        <taxon>Eukaryota</taxon>
        <taxon>Fungi</taxon>
        <taxon>Dikarya</taxon>
        <taxon>Basidiomycota</taxon>
        <taxon>Wallemiomycotina</taxon>
        <taxon>Wallemiomycetes</taxon>
        <taxon>Wallemiales</taxon>
        <taxon>Wallemiaceae</taxon>
        <taxon>Wallemia</taxon>
    </lineage>
</organism>
<accession>I4YIW8</accession>
<sequence length="639" mass="72821">MRLPGVQGSCSERLFLAAMILSCKSHSDRTYSNQSWCIFTPRDKQLLPLEWQKYDYVKLVDHFRNSSSSDEDNDGEFDNVPMIEAPLDIWNPILPHTTPINDITVRSCSIPPSMEYYFGDCYPPSTIEEDAKYGPWVRVGLNLNIQDGSYWQYVYYRRSRRLDISYIDDVKILTESESTKDLDASWFRVNQNIRSGLKPSAEAAYIWYHIHKPSNDPRPPSAITEIDVLFGHGPAWPDFHRFEGANVQDESDGKQRMTLTARKGYKHPKQPESLRFKEDGSFRILQIADLHFSVGKGTCRDTDKSPCEGDEETIKLMAETLDDVKPDFVVFTGDQLNGQGTSFDAVSVLAKVHHEVVKRKIPFTAIFGNHDSELTDLPRSEQMRLVQALPFSFADPGPSDIHGVGNHVLKAYSPDSSKTHLLTMYFLDTHALLQPPRYNPFKNMAGQYDYIRQNQINWFVKESDKIKLINRPFIPQKGEVYDDTHEKQKRIPQTAQKANAIVFGHIPLREYYDNAADLDENMHPIQGWGRRGEEDGDGASSINGGFFNAANGLLRDNETGANQIRVIAHGHCHLTDECKLIQGTWICFGGGSSFSGYGRVGHDRRFRVYDVSEWGEIIETFKRTEKGEYIDNVILVNNL</sequence>
<dbReference type="CDD" id="cd20557">
    <property type="entry name" value="CYCLIN_ScPCL1-like"/>
    <property type="match status" value="1"/>
</dbReference>
<name>I4YIW8_WALMC</name>
<dbReference type="InterPro" id="IPR029052">
    <property type="entry name" value="Metallo-depent_PP-like"/>
</dbReference>
<dbReference type="AlphaFoldDB" id="I4YIW8"/>
<dbReference type="KEGG" id="wse:WALSEDRAFT_61740"/>
<dbReference type="Proteomes" id="UP000005242">
    <property type="component" value="Unassembled WGS sequence"/>
</dbReference>
<evidence type="ECO:0000313" key="3">
    <source>
        <dbReference type="Proteomes" id="UP000005242"/>
    </source>
</evidence>
<dbReference type="Pfam" id="PF00149">
    <property type="entry name" value="Metallophos"/>
    <property type="match status" value="1"/>
</dbReference>
<dbReference type="RefSeq" id="XP_006955751.1">
    <property type="nucleotide sequence ID" value="XM_006955689.1"/>
</dbReference>
<dbReference type="OrthoDB" id="783096at2759"/>
<feature type="domain" description="Calcineurin-like phosphoesterase" evidence="1">
    <location>
        <begin position="282"/>
        <end position="506"/>
    </location>
</feature>
<dbReference type="InterPro" id="IPR004843">
    <property type="entry name" value="Calcineurin-like_PHP"/>
</dbReference>